<reference evidence="2" key="1">
    <citation type="submission" date="2025-08" db="UniProtKB">
        <authorList>
            <consortium name="RefSeq"/>
        </authorList>
    </citation>
    <scope>IDENTIFICATION</scope>
    <source>
        <tissue evidence="2">Testes</tissue>
    </source>
</reference>
<organism evidence="1 2">
    <name type="scientific">Saccoglossus kowalevskii</name>
    <name type="common">Acorn worm</name>
    <dbReference type="NCBI Taxonomy" id="10224"/>
    <lineage>
        <taxon>Eukaryota</taxon>
        <taxon>Metazoa</taxon>
        <taxon>Hemichordata</taxon>
        <taxon>Enteropneusta</taxon>
        <taxon>Harrimaniidae</taxon>
        <taxon>Saccoglossus</taxon>
    </lineage>
</organism>
<name>A0ABM0MW39_SACKO</name>
<evidence type="ECO:0000313" key="1">
    <source>
        <dbReference type="Proteomes" id="UP000694865"/>
    </source>
</evidence>
<keyword evidence="1" id="KW-1185">Reference proteome</keyword>
<dbReference type="RefSeq" id="XP_006824230.1">
    <property type="nucleotide sequence ID" value="XM_006824167.1"/>
</dbReference>
<sequence length="116" mass="13048">MEVAYFPYGGSITDYTCQIFNTKLGVSVTRAMKYKGEFDIEDAEKLLNKKLNGVINATKNSLEDWSKQILHIWSTSSHVTNTVIKAYNGLPSTITSNTVVLITTVNKHESIFRNNE</sequence>
<dbReference type="GeneID" id="100369435"/>
<evidence type="ECO:0000313" key="2">
    <source>
        <dbReference type="RefSeq" id="XP_006824230.1"/>
    </source>
</evidence>
<gene>
    <name evidence="2" type="primary">LOC100369435</name>
</gene>
<proteinExistence type="predicted"/>
<accession>A0ABM0MW39</accession>
<protein>
    <submittedName>
        <fullName evidence="2">AAC-rich mRNA clone AAC4 protein-like</fullName>
    </submittedName>
</protein>
<dbReference type="Proteomes" id="UP000694865">
    <property type="component" value="Unplaced"/>
</dbReference>